<dbReference type="SUPFAM" id="SSF55781">
    <property type="entry name" value="GAF domain-like"/>
    <property type="match status" value="1"/>
</dbReference>
<feature type="domain" description="Response regulatory" evidence="8">
    <location>
        <begin position="697"/>
        <end position="813"/>
    </location>
</feature>
<evidence type="ECO:0000256" key="5">
    <source>
        <dbReference type="ARBA" id="ARBA00022777"/>
    </source>
</evidence>
<dbReference type="Pfam" id="PF08447">
    <property type="entry name" value="PAS_3"/>
    <property type="match status" value="1"/>
</dbReference>
<dbReference type="PROSITE" id="PS50113">
    <property type="entry name" value="PAC"/>
    <property type="match status" value="2"/>
</dbReference>
<dbReference type="Gene3D" id="3.30.450.40">
    <property type="match status" value="1"/>
</dbReference>
<gene>
    <name evidence="11" type="ORF">SAMN02983003_0773</name>
</gene>
<keyword evidence="12" id="KW-1185">Reference proteome</keyword>
<sequence>MGGTGVDLPFDGKSLQLLSQAVARLKDMVVITEAPTQEGEGPRIVFVNPAFTRIMGYAPEDVIGRTPRFMQGGRTQRSELDRIRRALEAGEPVTAQVINYTRAGSEVWLDLDISPIIGENGRPTHWIAIERDITLRKVRELAHATESAVIDMVAAGAGLQPILEKITRAIDSLSPKGRSSILLLNDGERYLSVGAAPNLPQTFSAAIDGLPIGPVAGSCGTAMHRKSRVIATDIATDPLWVPYRRLALDHGLHACRSDPIFGRNGRVIGSLAVYYPDAREPDPIDLALIERLGRVAGNAIERITQDLALRDSEERFRMVARVAADVVWDWDIARGRLWFGEGLSSHFGYEPAEPELGIESWLLRIHPDDRERVDADLRAFVASKRSSWIGEYRLIRADGSVAQVRDRGAVVRDARGLATRMVGSMVDITNEQALQEAVLRSQRMEAMGQLTGGIAHDFNNLLTVILGNAEMLGEALADDPQLGALAGITRMAAERGAELTGSLLAFARKQALDPKPTDVNRLVSGLDGLLRRTLGEHVEIEIVRGGGLWAAMVDGPQLESAILNLCINARDAMPDGGLLTIELANAHLDDAYAAMHDEVSPGQYVLIAVSDTGVGMPAKIAERAFDPFFTTKEMGRGSGLGLSMVHGFVKQSRGHVKIYSEVGEGTSVKLYLPRAHRGATGLEAPSPPARSVRGSGRILLVEDDSLVREHVCDQLSGLGYEVTSVANARAALDLFQQGATFDLLFTDVVMPGGMSGRQLAEAVQQIHPDLPVLFTSGYTENAIVHQGRLDPGVHLLQKPYRRADLAAKVKQVMEQG</sequence>
<dbReference type="Gene3D" id="3.30.450.20">
    <property type="entry name" value="PAS domain"/>
    <property type="match status" value="2"/>
</dbReference>
<dbReference type="NCBIfam" id="TIGR00229">
    <property type="entry name" value="sensory_box"/>
    <property type="match status" value="2"/>
</dbReference>
<dbReference type="Pfam" id="PF02518">
    <property type="entry name" value="HATPase_c"/>
    <property type="match status" value="1"/>
</dbReference>
<dbReference type="InterPro" id="IPR003594">
    <property type="entry name" value="HATPase_dom"/>
</dbReference>
<dbReference type="EC" id="2.7.13.3" evidence="2"/>
<evidence type="ECO:0000259" key="9">
    <source>
        <dbReference type="PROSITE" id="PS50112"/>
    </source>
</evidence>
<dbReference type="InterPro" id="IPR036097">
    <property type="entry name" value="HisK_dim/P_sf"/>
</dbReference>
<proteinExistence type="predicted"/>
<dbReference type="PROSITE" id="PS50109">
    <property type="entry name" value="HIS_KIN"/>
    <property type="match status" value="1"/>
</dbReference>
<dbReference type="SMART" id="SM00448">
    <property type="entry name" value="REC"/>
    <property type="match status" value="1"/>
</dbReference>
<dbReference type="EMBL" id="FPKU01000001">
    <property type="protein sequence ID" value="SFZ81913.1"/>
    <property type="molecule type" value="Genomic_DNA"/>
</dbReference>
<reference evidence="11 12" key="1">
    <citation type="submission" date="2016-11" db="EMBL/GenBank/DDBJ databases">
        <authorList>
            <person name="Jaros S."/>
            <person name="Januszkiewicz K."/>
            <person name="Wedrychowicz H."/>
        </authorList>
    </citation>
    <scope>NUCLEOTIDE SEQUENCE [LARGE SCALE GENOMIC DNA]</scope>
    <source>
        <strain evidence="11 12">ATCC 23634</strain>
    </source>
</reference>
<dbReference type="InterPro" id="IPR011006">
    <property type="entry name" value="CheY-like_superfamily"/>
</dbReference>
<keyword evidence="4" id="KW-0808">Transferase</keyword>
<dbReference type="CDD" id="cd16919">
    <property type="entry name" value="HATPase_CckA-like"/>
    <property type="match status" value="1"/>
</dbReference>
<feature type="domain" description="PAS" evidence="9">
    <location>
        <begin position="14"/>
        <end position="66"/>
    </location>
</feature>
<keyword evidence="5" id="KW-0418">Kinase</keyword>
<feature type="modified residue" description="4-aspartylphosphate" evidence="6">
    <location>
        <position position="747"/>
    </location>
</feature>
<feature type="domain" description="PAC" evidence="10">
    <location>
        <begin position="388"/>
        <end position="440"/>
    </location>
</feature>
<dbReference type="InterPro" id="IPR013655">
    <property type="entry name" value="PAS_fold_3"/>
</dbReference>
<dbReference type="CDD" id="cd00082">
    <property type="entry name" value="HisKA"/>
    <property type="match status" value="1"/>
</dbReference>
<dbReference type="PANTHER" id="PTHR43065:SF49">
    <property type="entry name" value="HISTIDINE KINASE"/>
    <property type="match status" value="1"/>
</dbReference>
<dbReference type="SMART" id="SM00065">
    <property type="entry name" value="GAF"/>
    <property type="match status" value="1"/>
</dbReference>
<dbReference type="CDD" id="cd00130">
    <property type="entry name" value="PAS"/>
    <property type="match status" value="2"/>
</dbReference>
<dbReference type="Pfam" id="PF13185">
    <property type="entry name" value="GAF_2"/>
    <property type="match status" value="1"/>
</dbReference>
<evidence type="ECO:0000256" key="2">
    <source>
        <dbReference type="ARBA" id="ARBA00012438"/>
    </source>
</evidence>
<dbReference type="InterPro" id="IPR003018">
    <property type="entry name" value="GAF"/>
</dbReference>
<dbReference type="InterPro" id="IPR003661">
    <property type="entry name" value="HisK_dim/P_dom"/>
</dbReference>
<dbReference type="SMART" id="SM00091">
    <property type="entry name" value="PAS"/>
    <property type="match status" value="2"/>
</dbReference>
<dbReference type="SUPFAM" id="SSF52172">
    <property type="entry name" value="CheY-like"/>
    <property type="match status" value="1"/>
</dbReference>
<dbReference type="PANTHER" id="PTHR43065">
    <property type="entry name" value="SENSOR HISTIDINE KINASE"/>
    <property type="match status" value="1"/>
</dbReference>
<evidence type="ECO:0000313" key="12">
    <source>
        <dbReference type="Proteomes" id="UP000183447"/>
    </source>
</evidence>
<evidence type="ECO:0000256" key="6">
    <source>
        <dbReference type="PROSITE-ProRule" id="PRU00169"/>
    </source>
</evidence>
<dbReference type="Pfam" id="PF00512">
    <property type="entry name" value="HisKA"/>
    <property type="match status" value="1"/>
</dbReference>
<dbReference type="STRING" id="665118.SAMN02983003_0773"/>
<dbReference type="InterPro" id="IPR035965">
    <property type="entry name" value="PAS-like_dom_sf"/>
</dbReference>
<dbReference type="Gene3D" id="1.10.287.130">
    <property type="match status" value="1"/>
</dbReference>
<dbReference type="SUPFAM" id="SSF55785">
    <property type="entry name" value="PYP-like sensor domain (PAS domain)"/>
    <property type="match status" value="2"/>
</dbReference>
<dbReference type="Pfam" id="PF00072">
    <property type="entry name" value="Response_reg"/>
    <property type="match status" value="1"/>
</dbReference>
<evidence type="ECO:0000313" key="11">
    <source>
        <dbReference type="EMBL" id="SFZ81913.1"/>
    </source>
</evidence>
<dbReference type="SUPFAM" id="SSF47384">
    <property type="entry name" value="Homodimeric domain of signal transducing histidine kinase"/>
    <property type="match status" value="1"/>
</dbReference>
<dbReference type="SMART" id="SM00387">
    <property type="entry name" value="HATPase_c"/>
    <property type="match status" value="1"/>
</dbReference>
<name>A0A1K2HU43_9HYPH</name>
<dbReference type="InterPro" id="IPR001789">
    <property type="entry name" value="Sig_transdc_resp-reg_receiver"/>
</dbReference>
<organism evidence="11 12">
    <name type="scientific">Devosia enhydra</name>
    <dbReference type="NCBI Taxonomy" id="665118"/>
    <lineage>
        <taxon>Bacteria</taxon>
        <taxon>Pseudomonadati</taxon>
        <taxon>Pseudomonadota</taxon>
        <taxon>Alphaproteobacteria</taxon>
        <taxon>Hyphomicrobiales</taxon>
        <taxon>Devosiaceae</taxon>
        <taxon>Devosia</taxon>
    </lineage>
</organism>
<dbReference type="Pfam" id="PF13426">
    <property type="entry name" value="PAS_9"/>
    <property type="match status" value="1"/>
</dbReference>
<comment type="catalytic activity">
    <reaction evidence="1">
        <text>ATP + protein L-histidine = ADP + protein N-phospho-L-histidine.</text>
        <dbReference type="EC" id="2.7.13.3"/>
    </reaction>
</comment>
<dbReference type="InterPro" id="IPR004358">
    <property type="entry name" value="Sig_transdc_His_kin-like_C"/>
</dbReference>
<dbReference type="PRINTS" id="PR00344">
    <property type="entry name" value="BCTRLSENSOR"/>
</dbReference>
<dbReference type="CDD" id="cd18161">
    <property type="entry name" value="REC_hyHK_blue-like"/>
    <property type="match status" value="1"/>
</dbReference>
<dbReference type="Gene3D" id="3.30.565.10">
    <property type="entry name" value="Histidine kinase-like ATPase, C-terminal domain"/>
    <property type="match status" value="1"/>
</dbReference>
<dbReference type="InterPro" id="IPR036890">
    <property type="entry name" value="HATPase_C_sf"/>
</dbReference>
<dbReference type="InterPro" id="IPR000014">
    <property type="entry name" value="PAS"/>
</dbReference>
<dbReference type="SMART" id="SM00086">
    <property type="entry name" value="PAC"/>
    <property type="match status" value="2"/>
</dbReference>
<dbReference type="InterPro" id="IPR005467">
    <property type="entry name" value="His_kinase_dom"/>
</dbReference>
<dbReference type="InterPro" id="IPR029016">
    <property type="entry name" value="GAF-like_dom_sf"/>
</dbReference>
<evidence type="ECO:0000256" key="1">
    <source>
        <dbReference type="ARBA" id="ARBA00000085"/>
    </source>
</evidence>
<evidence type="ECO:0000259" key="8">
    <source>
        <dbReference type="PROSITE" id="PS50110"/>
    </source>
</evidence>
<keyword evidence="3 6" id="KW-0597">Phosphoprotein</keyword>
<dbReference type="Proteomes" id="UP000183447">
    <property type="component" value="Unassembled WGS sequence"/>
</dbReference>
<evidence type="ECO:0000259" key="10">
    <source>
        <dbReference type="PROSITE" id="PS50113"/>
    </source>
</evidence>
<feature type="domain" description="PAC" evidence="10">
    <location>
        <begin position="91"/>
        <end position="145"/>
    </location>
</feature>
<dbReference type="SUPFAM" id="SSF55874">
    <property type="entry name" value="ATPase domain of HSP90 chaperone/DNA topoisomerase II/histidine kinase"/>
    <property type="match status" value="1"/>
</dbReference>
<dbReference type="PROSITE" id="PS50110">
    <property type="entry name" value="RESPONSE_REGULATORY"/>
    <property type="match status" value="1"/>
</dbReference>
<feature type="domain" description="Histidine kinase" evidence="7">
    <location>
        <begin position="453"/>
        <end position="676"/>
    </location>
</feature>
<dbReference type="SMART" id="SM00388">
    <property type="entry name" value="HisKA"/>
    <property type="match status" value="1"/>
</dbReference>
<evidence type="ECO:0000256" key="3">
    <source>
        <dbReference type="ARBA" id="ARBA00022553"/>
    </source>
</evidence>
<dbReference type="PROSITE" id="PS50112">
    <property type="entry name" value="PAS"/>
    <property type="match status" value="1"/>
</dbReference>
<protein>
    <recommendedName>
        <fullName evidence="2">histidine kinase</fullName>
        <ecNumber evidence="2">2.7.13.3</ecNumber>
    </recommendedName>
</protein>
<evidence type="ECO:0000259" key="7">
    <source>
        <dbReference type="PROSITE" id="PS50109"/>
    </source>
</evidence>
<dbReference type="InterPro" id="IPR001610">
    <property type="entry name" value="PAC"/>
</dbReference>
<dbReference type="Gene3D" id="3.40.50.2300">
    <property type="match status" value="1"/>
</dbReference>
<dbReference type="GO" id="GO:0000155">
    <property type="term" value="F:phosphorelay sensor kinase activity"/>
    <property type="evidence" value="ECO:0007669"/>
    <property type="project" value="InterPro"/>
</dbReference>
<accession>A0A1K2HU43</accession>
<evidence type="ECO:0000256" key="4">
    <source>
        <dbReference type="ARBA" id="ARBA00022679"/>
    </source>
</evidence>
<dbReference type="InterPro" id="IPR000700">
    <property type="entry name" value="PAS-assoc_C"/>
</dbReference>
<dbReference type="AlphaFoldDB" id="A0A1K2HU43"/>